<evidence type="ECO:0000313" key="2">
    <source>
        <dbReference type="EMBL" id="OGE80884.1"/>
    </source>
</evidence>
<dbReference type="InterPro" id="IPR002686">
    <property type="entry name" value="Transposase_17"/>
</dbReference>
<dbReference type="AlphaFoldDB" id="A0A1F5NTH8"/>
<organism evidence="2 3">
    <name type="scientific">Candidatus Doudnabacteria bacterium RIFCSPHIGHO2_01_FULL_43_23</name>
    <dbReference type="NCBI Taxonomy" id="1817822"/>
    <lineage>
        <taxon>Bacteria</taxon>
        <taxon>Candidatus Doudnaibacteriota</taxon>
    </lineage>
</organism>
<dbReference type="SUPFAM" id="SSF143422">
    <property type="entry name" value="Transposase IS200-like"/>
    <property type="match status" value="1"/>
</dbReference>
<evidence type="ECO:0000313" key="3">
    <source>
        <dbReference type="Proteomes" id="UP000177912"/>
    </source>
</evidence>
<dbReference type="GO" id="GO:0003677">
    <property type="term" value="F:DNA binding"/>
    <property type="evidence" value="ECO:0007669"/>
    <property type="project" value="InterPro"/>
</dbReference>
<dbReference type="InterPro" id="IPR036515">
    <property type="entry name" value="Transposase_17_sf"/>
</dbReference>
<feature type="domain" description="Transposase IS200-like" evidence="1">
    <location>
        <begin position="10"/>
        <end position="148"/>
    </location>
</feature>
<dbReference type="GO" id="GO:0004803">
    <property type="term" value="F:transposase activity"/>
    <property type="evidence" value="ECO:0007669"/>
    <property type="project" value="InterPro"/>
</dbReference>
<accession>A0A1F5NTH8</accession>
<protein>
    <recommendedName>
        <fullName evidence="1">Transposase IS200-like domain-containing protein</fullName>
    </recommendedName>
</protein>
<dbReference type="Pfam" id="PF01797">
    <property type="entry name" value="Y1_Tnp"/>
    <property type="match status" value="1"/>
</dbReference>
<dbReference type="STRING" id="1817822.A2826_00735"/>
<dbReference type="PANTHER" id="PTHR34322">
    <property type="entry name" value="TRANSPOSASE, Y1_TNP DOMAIN-CONTAINING"/>
    <property type="match status" value="1"/>
</dbReference>
<dbReference type="SMART" id="SM01321">
    <property type="entry name" value="Y1_Tnp"/>
    <property type="match status" value="1"/>
</dbReference>
<dbReference type="PANTHER" id="PTHR34322:SF2">
    <property type="entry name" value="TRANSPOSASE IS200-LIKE DOMAIN-CONTAINING PROTEIN"/>
    <property type="match status" value="1"/>
</dbReference>
<dbReference type="EMBL" id="MFEI01000017">
    <property type="protein sequence ID" value="OGE80884.1"/>
    <property type="molecule type" value="Genomic_DNA"/>
</dbReference>
<reference evidence="2 3" key="1">
    <citation type="journal article" date="2016" name="Nat. Commun.">
        <title>Thousands of microbial genomes shed light on interconnected biogeochemical processes in an aquifer system.</title>
        <authorList>
            <person name="Anantharaman K."/>
            <person name="Brown C.T."/>
            <person name="Hug L.A."/>
            <person name="Sharon I."/>
            <person name="Castelle C.J."/>
            <person name="Probst A.J."/>
            <person name="Thomas B.C."/>
            <person name="Singh A."/>
            <person name="Wilkins M.J."/>
            <person name="Karaoz U."/>
            <person name="Brodie E.L."/>
            <person name="Williams K.H."/>
            <person name="Hubbard S.S."/>
            <person name="Banfield J.F."/>
        </authorList>
    </citation>
    <scope>NUCLEOTIDE SEQUENCE [LARGE SCALE GENOMIC DNA]</scope>
</reference>
<evidence type="ECO:0000259" key="1">
    <source>
        <dbReference type="SMART" id="SM01321"/>
    </source>
</evidence>
<name>A0A1F5NTH8_9BACT</name>
<comment type="caution">
    <text evidence="2">The sequence shown here is derived from an EMBL/GenBank/DDBJ whole genome shotgun (WGS) entry which is preliminary data.</text>
</comment>
<dbReference type="Gene3D" id="3.30.70.1290">
    <property type="entry name" value="Transposase IS200-like"/>
    <property type="match status" value="1"/>
</dbReference>
<dbReference type="GO" id="GO:0006313">
    <property type="term" value="P:DNA transposition"/>
    <property type="evidence" value="ECO:0007669"/>
    <property type="project" value="InterPro"/>
</dbReference>
<gene>
    <name evidence="2" type="ORF">A2826_00735</name>
</gene>
<proteinExistence type="predicted"/>
<sequence length="216" mass="25371">MKHRDYKLFRAGEYYHIFNRGNAKQNIFLDDRDYLFFLKRSRENIVPEKVPFSQRRAPSPGGYVRKDTPPNSFALVCYCLMPNHFHLLIRQDTDLSISNLMLKVVTSYSKYFNRRYDRVGSLFQGPFKAVNISTDSYLLWLSAYIHQNPKVAGLVKNLEAYQWSSYPDFVGLRNGTLCEQGIVLSQFQGREDYANFVENSYEKIKQSKEVKELFLD</sequence>
<dbReference type="Proteomes" id="UP000177912">
    <property type="component" value="Unassembled WGS sequence"/>
</dbReference>